<dbReference type="Gene3D" id="3.40.50.1820">
    <property type="entry name" value="alpha/beta hydrolase"/>
    <property type="match status" value="1"/>
</dbReference>
<gene>
    <name evidence="2" type="ORF">TorRG33x02_020840</name>
</gene>
<sequence>MSITQCWTNPPTLNPSSGLGHVQNLGGLPSYVVSFPDPTLAMVAIILVSDVYGFEAPNLRKLADKVAAAGFFVAVPDFLKGDPYNPENSKPTWLKDHCPEEGFENAKVVIQDLKSRGFSAIGAAGFCWGGKVVAELAKLNSIQATMILHPSFVTVDDIKGTPPSCSSEISS</sequence>
<dbReference type="AlphaFoldDB" id="A0A2P5FWY1"/>
<dbReference type="InterPro" id="IPR029058">
    <property type="entry name" value="AB_hydrolase_fold"/>
</dbReference>
<dbReference type="Proteomes" id="UP000237000">
    <property type="component" value="Unassembled WGS sequence"/>
</dbReference>
<keyword evidence="3" id="KW-1185">Reference proteome</keyword>
<protein>
    <submittedName>
        <fullName evidence="2">Dienelactone hydrolase</fullName>
    </submittedName>
</protein>
<evidence type="ECO:0000259" key="1">
    <source>
        <dbReference type="Pfam" id="PF01738"/>
    </source>
</evidence>
<dbReference type="OrthoDB" id="17560at2759"/>
<dbReference type="InParanoid" id="A0A2P5FWY1"/>
<dbReference type="GO" id="GO:0016787">
    <property type="term" value="F:hydrolase activity"/>
    <property type="evidence" value="ECO:0007669"/>
    <property type="project" value="UniProtKB-KW"/>
</dbReference>
<dbReference type="STRING" id="63057.A0A2P5FWY1"/>
<reference evidence="3" key="1">
    <citation type="submission" date="2016-06" db="EMBL/GenBank/DDBJ databases">
        <title>Parallel loss of symbiosis genes in relatives of nitrogen-fixing non-legume Parasponia.</title>
        <authorList>
            <person name="Van Velzen R."/>
            <person name="Holmer R."/>
            <person name="Bu F."/>
            <person name="Rutten L."/>
            <person name="Van Zeijl A."/>
            <person name="Liu W."/>
            <person name="Santuari L."/>
            <person name="Cao Q."/>
            <person name="Sharma T."/>
            <person name="Shen D."/>
            <person name="Roswanjaya Y."/>
            <person name="Wardhani T."/>
            <person name="Kalhor M.S."/>
            <person name="Jansen J."/>
            <person name="Van den Hoogen J."/>
            <person name="Gungor B."/>
            <person name="Hartog M."/>
            <person name="Hontelez J."/>
            <person name="Verver J."/>
            <person name="Yang W.-C."/>
            <person name="Schijlen E."/>
            <person name="Repin R."/>
            <person name="Schilthuizen M."/>
            <person name="Schranz E."/>
            <person name="Heidstra R."/>
            <person name="Miyata K."/>
            <person name="Fedorova E."/>
            <person name="Kohlen W."/>
            <person name="Bisseling T."/>
            <person name="Smit S."/>
            <person name="Geurts R."/>
        </authorList>
    </citation>
    <scope>NUCLEOTIDE SEQUENCE [LARGE SCALE GENOMIC DNA]</scope>
    <source>
        <strain evidence="3">cv. RG33-2</strain>
    </source>
</reference>
<feature type="domain" description="Dienelactone hydrolase" evidence="1">
    <location>
        <begin position="38"/>
        <end position="154"/>
    </location>
</feature>
<organism evidence="2 3">
    <name type="scientific">Trema orientale</name>
    <name type="common">Charcoal tree</name>
    <name type="synonym">Celtis orientalis</name>
    <dbReference type="NCBI Taxonomy" id="63057"/>
    <lineage>
        <taxon>Eukaryota</taxon>
        <taxon>Viridiplantae</taxon>
        <taxon>Streptophyta</taxon>
        <taxon>Embryophyta</taxon>
        <taxon>Tracheophyta</taxon>
        <taxon>Spermatophyta</taxon>
        <taxon>Magnoliopsida</taxon>
        <taxon>eudicotyledons</taxon>
        <taxon>Gunneridae</taxon>
        <taxon>Pentapetalae</taxon>
        <taxon>rosids</taxon>
        <taxon>fabids</taxon>
        <taxon>Rosales</taxon>
        <taxon>Cannabaceae</taxon>
        <taxon>Trema</taxon>
    </lineage>
</organism>
<proteinExistence type="predicted"/>
<name>A0A2P5FWY1_TREOI</name>
<comment type="caution">
    <text evidence="2">The sequence shown here is derived from an EMBL/GenBank/DDBJ whole genome shotgun (WGS) entry which is preliminary data.</text>
</comment>
<evidence type="ECO:0000313" key="2">
    <source>
        <dbReference type="EMBL" id="POO02300.1"/>
    </source>
</evidence>
<evidence type="ECO:0000313" key="3">
    <source>
        <dbReference type="Proteomes" id="UP000237000"/>
    </source>
</evidence>
<dbReference type="EMBL" id="JXTC01000005">
    <property type="protein sequence ID" value="POO02300.1"/>
    <property type="molecule type" value="Genomic_DNA"/>
</dbReference>
<dbReference type="PANTHER" id="PTHR17630">
    <property type="entry name" value="DIENELACTONE HYDROLASE"/>
    <property type="match status" value="1"/>
</dbReference>
<dbReference type="Pfam" id="PF01738">
    <property type="entry name" value="DLH"/>
    <property type="match status" value="1"/>
</dbReference>
<dbReference type="PANTHER" id="PTHR17630:SF97">
    <property type="entry name" value="ENDO-1,31,4-BETA-D-GLUCANASE-LIKE"/>
    <property type="match status" value="1"/>
</dbReference>
<keyword evidence="2" id="KW-0378">Hydrolase</keyword>
<dbReference type="SUPFAM" id="SSF53474">
    <property type="entry name" value="alpha/beta-Hydrolases"/>
    <property type="match status" value="1"/>
</dbReference>
<accession>A0A2P5FWY1</accession>
<dbReference type="InterPro" id="IPR002925">
    <property type="entry name" value="Dienelactn_hydro"/>
</dbReference>